<dbReference type="Proteomes" id="UP001412067">
    <property type="component" value="Unassembled WGS sequence"/>
</dbReference>
<name>A0ABR2M2W4_9ASPA</name>
<evidence type="ECO:0000313" key="4">
    <source>
        <dbReference type="Proteomes" id="UP001412067"/>
    </source>
</evidence>
<sequence>MTISVPECILDDDVLASSNGGVHRYLVRWKDRPVCDATWVTADEMARLDEDMLHRYRLDHSPVTSGFERGRIDGGDPVPPDDAPRGYNLRPNTRKSYRAMLRNL</sequence>
<dbReference type="EMBL" id="JBBWWR010000012">
    <property type="protein sequence ID" value="KAK8958267.1"/>
    <property type="molecule type" value="Genomic_DNA"/>
</dbReference>
<protein>
    <recommendedName>
        <fullName evidence="2">Chromo domain-containing protein</fullName>
    </recommendedName>
</protein>
<feature type="region of interest" description="Disordered" evidence="1">
    <location>
        <begin position="66"/>
        <end position="91"/>
    </location>
</feature>
<dbReference type="Pfam" id="PF00385">
    <property type="entry name" value="Chromo"/>
    <property type="match status" value="1"/>
</dbReference>
<keyword evidence="4" id="KW-1185">Reference proteome</keyword>
<dbReference type="Gene3D" id="2.40.50.40">
    <property type="match status" value="1"/>
</dbReference>
<evidence type="ECO:0000313" key="3">
    <source>
        <dbReference type="EMBL" id="KAK8958267.1"/>
    </source>
</evidence>
<evidence type="ECO:0000256" key="1">
    <source>
        <dbReference type="SAM" id="MobiDB-lite"/>
    </source>
</evidence>
<dbReference type="InterPro" id="IPR016197">
    <property type="entry name" value="Chromo-like_dom_sf"/>
</dbReference>
<dbReference type="InterPro" id="IPR023780">
    <property type="entry name" value="Chromo_domain"/>
</dbReference>
<feature type="domain" description="Chromo" evidence="2">
    <location>
        <begin position="5"/>
        <end position="56"/>
    </location>
</feature>
<reference evidence="3 4" key="1">
    <citation type="journal article" date="2022" name="Nat. Plants">
        <title>Genomes of leafy and leafless Platanthera orchids illuminate the evolution of mycoheterotrophy.</title>
        <authorList>
            <person name="Li M.H."/>
            <person name="Liu K.W."/>
            <person name="Li Z."/>
            <person name="Lu H.C."/>
            <person name="Ye Q.L."/>
            <person name="Zhang D."/>
            <person name="Wang J.Y."/>
            <person name="Li Y.F."/>
            <person name="Zhong Z.M."/>
            <person name="Liu X."/>
            <person name="Yu X."/>
            <person name="Liu D.K."/>
            <person name="Tu X.D."/>
            <person name="Liu B."/>
            <person name="Hao Y."/>
            <person name="Liao X.Y."/>
            <person name="Jiang Y.T."/>
            <person name="Sun W.H."/>
            <person name="Chen J."/>
            <person name="Chen Y.Q."/>
            <person name="Ai Y."/>
            <person name="Zhai J.W."/>
            <person name="Wu S.S."/>
            <person name="Zhou Z."/>
            <person name="Hsiao Y.Y."/>
            <person name="Wu W.L."/>
            <person name="Chen Y.Y."/>
            <person name="Lin Y.F."/>
            <person name="Hsu J.L."/>
            <person name="Li C.Y."/>
            <person name="Wang Z.W."/>
            <person name="Zhao X."/>
            <person name="Zhong W.Y."/>
            <person name="Ma X.K."/>
            <person name="Ma L."/>
            <person name="Huang J."/>
            <person name="Chen G.Z."/>
            <person name="Huang M.Z."/>
            <person name="Huang L."/>
            <person name="Peng D.H."/>
            <person name="Luo Y.B."/>
            <person name="Zou S.Q."/>
            <person name="Chen S.P."/>
            <person name="Lan S."/>
            <person name="Tsai W.C."/>
            <person name="Van de Peer Y."/>
            <person name="Liu Z.J."/>
        </authorList>
    </citation>
    <scope>NUCLEOTIDE SEQUENCE [LARGE SCALE GENOMIC DNA]</scope>
    <source>
        <strain evidence="3">Lor288</strain>
    </source>
</reference>
<accession>A0ABR2M2W4</accession>
<proteinExistence type="predicted"/>
<dbReference type="SUPFAM" id="SSF54160">
    <property type="entry name" value="Chromo domain-like"/>
    <property type="match status" value="1"/>
</dbReference>
<dbReference type="CDD" id="cd00024">
    <property type="entry name" value="CD_CSD"/>
    <property type="match status" value="1"/>
</dbReference>
<comment type="caution">
    <text evidence="3">The sequence shown here is derived from an EMBL/GenBank/DDBJ whole genome shotgun (WGS) entry which is preliminary data.</text>
</comment>
<gene>
    <name evidence="3" type="ORF">KSP40_PGU006291</name>
</gene>
<evidence type="ECO:0000259" key="2">
    <source>
        <dbReference type="Pfam" id="PF00385"/>
    </source>
</evidence>
<organism evidence="3 4">
    <name type="scientific">Platanthera guangdongensis</name>
    <dbReference type="NCBI Taxonomy" id="2320717"/>
    <lineage>
        <taxon>Eukaryota</taxon>
        <taxon>Viridiplantae</taxon>
        <taxon>Streptophyta</taxon>
        <taxon>Embryophyta</taxon>
        <taxon>Tracheophyta</taxon>
        <taxon>Spermatophyta</taxon>
        <taxon>Magnoliopsida</taxon>
        <taxon>Liliopsida</taxon>
        <taxon>Asparagales</taxon>
        <taxon>Orchidaceae</taxon>
        <taxon>Orchidoideae</taxon>
        <taxon>Orchideae</taxon>
        <taxon>Orchidinae</taxon>
        <taxon>Platanthera</taxon>
    </lineage>
</organism>